<dbReference type="InterPro" id="IPR014871">
    <property type="entry name" value="dUTPase/dCTP_pyrophosphatase"/>
</dbReference>
<protein>
    <submittedName>
        <fullName evidence="2">8343_t:CDS:1</fullName>
    </submittedName>
</protein>
<keyword evidence="1" id="KW-0175">Coiled coil</keyword>
<dbReference type="Proteomes" id="UP001153678">
    <property type="component" value="Unassembled WGS sequence"/>
</dbReference>
<accession>A0A9W4T4K9</accession>
<evidence type="ECO:0000256" key="1">
    <source>
        <dbReference type="SAM" id="Coils"/>
    </source>
</evidence>
<sequence length="205" mass="24381">MLTPQTLQKLQTEQKKLDEFIIQKKKITDADGKKSFIRTKIALLVEIEKVKEELIDCLHFYLSWANSFQIDFADYKFQKLAPETDYNELLLALFSETEAFSINVPWKVLKPKMLITHEKSWEDSISKLDPKTKDYEKKLKDFREAKEKTRKDIEKWSNHFLDGINEEKNKASFHRWLIIFEELAQKLGMNEKDIENAYMAKNKIN</sequence>
<proteinExistence type="predicted"/>
<dbReference type="OrthoDB" id="2492254at2759"/>
<reference evidence="2" key="1">
    <citation type="submission" date="2022-08" db="EMBL/GenBank/DDBJ databases">
        <authorList>
            <person name="Kallberg Y."/>
            <person name="Tangrot J."/>
            <person name="Rosling A."/>
        </authorList>
    </citation>
    <scope>NUCLEOTIDE SEQUENCE</scope>
    <source>
        <strain evidence="2">Wild A</strain>
    </source>
</reference>
<organism evidence="2 3">
    <name type="scientific">Funneliformis geosporum</name>
    <dbReference type="NCBI Taxonomy" id="1117311"/>
    <lineage>
        <taxon>Eukaryota</taxon>
        <taxon>Fungi</taxon>
        <taxon>Fungi incertae sedis</taxon>
        <taxon>Mucoromycota</taxon>
        <taxon>Glomeromycotina</taxon>
        <taxon>Glomeromycetes</taxon>
        <taxon>Glomerales</taxon>
        <taxon>Glomeraceae</taxon>
        <taxon>Funneliformis</taxon>
    </lineage>
</organism>
<dbReference type="Pfam" id="PF08761">
    <property type="entry name" value="dUTPase_2"/>
    <property type="match status" value="1"/>
</dbReference>
<dbReference type="SUPFAM" id="SSF101386">
    <property type="entry name" value="all-alpha NTP pyrophosphatases"/>
    <property type="match status" value="1"/>
</dbReference>
<evidence type="ECO:0000313" key="3">
    <source>
        <dbReference type="Proteomes" id="UP001153678"/>
    </source>
</evidence>
<keyword evidence="3" id="KW-1185">Reference proteome</keyword>
<name>A0A9W4T4K9_9GLOM</name>
<evidence type="ECO:0000313" key="2">
    <source>
        <dbReference type="EMBL" id="CAI2190234.1"/>
    </source>
</evidence>
<dbReference type="EMBL" id="CAMKVN010006402">
    <property type="protein sequence ID" value="CAI2190234.1"/>
    <property type="molecule type" value="Genomic_DNA"/>
</dbReference>
<dbReference type="Gene3D" id="1.10.4010.10">
    <property type="entry name" value="Type II deoxyuridine triphosphatase"/>
    <property type="match status" value="1"/>
</dbReference>
<gene>
    <name evidence="2" type="ORF">FWILDA_LOCUS14473</name>
</gene>
<feature type="coiled-coil region" evidence="1">
    <location>
        <begin position="132"/>
        <end position="159"/>
    </location>
</feature>
<dbReference type="AlphaFoldDB" id="A0A9W4T4K9"/>
<comment type="caution">
    <text evidence="2">The sequence shown here is derived from an EMBL/GenBank/DDBJ whole genome shotgun (WGS) entry which is preliminary data.</text>
</comment>